<evidence type="ECO:0000313" key="2">
    <source>
        <dbReference type="EMBL" id="KIY48245.1"/>
    </source>
</evidence>
<dbReference type="EMBL" id="KN881851">
    <property type="protein sequence ID" value="KIY48245.1"/>
    <property type="molecule type" value="Genomic_DNA"/>
</dbReference>
<protein>
    <submittedName>
        <fullName evidence="2">Uncharacterized protein</fullName>
    </submittedName>
</protein>
<feature type="region of interest" description="Disordered" evidence="1">
    <location>
        <begin position="14"/>
        <end position="46"/>
    </location>
</feature>
<proteinExistence type="predicted"/>
<accession>A0A0D7AC45</accession>
<feature type="region of interest" description="Disordered" evidence="1">
    <location>
        <begin position="68"/>
        <end position="107"/>
    </location>
</feature>
<reference evidence="2 3" key="1">
    <citation type="journal article" date="2015" name="Fungal Genet. Biol.">
        <title>Evolution of novel wood decay mechanisms in Agaricales revealed by the genome sequences of Fistulina hepatica and Cylindrobasidium torrendii.</title>
        <authorList>
            <person name="Floudas D."/>
            <person name="Held B.W."/>
            <person name="Riley R."/>
            <person name="Nagy L.G."/>
            <person name="Koehler G."/>
            <person name="Ransdell A.S."/>
            <person name="Younus H."/>
            <person name="Chow J."/>
            <person name="Chiniquy J."/>
            <person name="Lipzen A."/>
            <person name="Tritt A."/>
            <person name="Sun H."/>
            <person name="Haridas S."/>
            <person name="LaButti K."/>
            <person name="Ohm R.A."/>
            <person name="Kues U."/>
            <person name="Blanchette R.A."/>
            <person name="Grigoriev I.V."/>
            <person name="Minto R.E."/>
            <person name="Hibbett D.S."/>
        </authorList>
    </citation>
    <scope>NUCLEOTIDE SEQUENCE [LARGE SCALE GENOMIC DNA]</scope>
    <source>
        <strain evidence="2 3">ATCC 64428</strain>
    </source>
</reference>
<organism evidence="2 3">
    <name type="scientific">Fistulina hepatica ATCC 64428</name>
    <dbReference type="NCBI Taxonomy" id="1128425"/>
    <lineage>
        <taxon>Eukaryota</taxon>
        <taxon>Fungi</taxon>
        <taxon>Dikarya</taxon>
        <taxon>Basidiomycota</taxon>
        <taxon>Agaricomycotina</taxon>
        <taxon>Agaricomycetes</taxon>
        <taxon>Agaricomycetidae</taxon>
        <taxon>Agaricales</taxon>
        <taxon>Fistulinaceae</taxon>
        <taxon>Fistulina</taxon>
    </lineage>
</organism>
<evidence type="ECO:0000313" key="3">
    <source>
        <dbReference type="Proteomes" id="UP000054144"/>
    </source>
</evidence>
<evidence type="ECO:0000256" key="1">
    <source>
        <dbReference type="SAM" id="MobiDB-lite"/>
    </source>
</evidence>
<name>A0A0D7AC45_9AGAR</name>
<gene>
    <name evidence="2" type="ORF">FISHEDRAFT_73807</name>
</gene>
<keyword evidence="3" id="KW-1185">Reference proteome</keyword>
<dbReference type="AlphaFoldDB" id="A0A0D7AC45"/>
<sequence length="107" mass="11376">MSFTPAVAPADVAKDVAIEEIPPSPSRESESVVAQPSTPPSHRVHNIDSAVFRTPMVLVAPAATLPYQDTPAPRPFFDTPRTINVNGAAPAGMTSQRPVDYPKLGEE</sequence>
<dbReference type="Proteomes" id="UP000054144">
    <property type="component" value="Unassembled WGS sequence"/>
</dbReference>